<evidence type="ECO:0000256" key="2">
    <source>
        <dbReference type="ARBA" id="ARBA00022490"/>
    </source>
</evidence>
<accession>A0A2I0T7K5</accession>
<evidence type="ECO:0000256" key="1">
    <source>
        <dbReference type="ARBA" id="ARBA00004496"/>
    </source>
</evidence>
<dbReference type="Proteomes" id="UP000233556">
    <property type="component" value="Unassembled WGS sequence"/>
</dbReference>
<dbReference type="GO" id="GO:0036464">
    <property type="term" value="C:cytoplasmic ribonucleoprotein granule"/>
    <property type="evidence" value="ECO:0007669"/>
    <property type="project" value="UniProtKB-ARBA"/>
</dbReference>
<evidence type="ECO:0000313" key="5">
    <source>
        <dbReference type="Proteomes" id="UP000233556"/>
    </source>
</evidence>
<name>A0A2I0T7K5_LIMLA</name>
<dbReference type="AlphaFoldDB" id="A0A2I0T7K5"/>
<reference evidence="5" key="1">
    <citation type="submission" date="2017-11" db="EMBL/GenBank/DDBJ databases">
        <authorList>
            <person name="Lima N.C."/>
            <person name="Parody-Merino A.M."/>
            <person name="Battley P.F."/>
            <person name="Fidler A.E."/>
            <person name="Prosdocimi F."/>
        </authorList>
    </citation>
    <scope>NUCLEOTIDE SEQUENCE [LARGE SCALE GENOMIC DNA]</scope>
</reference>
<keyword evidence="4" id="KW-0648">Protein biosynthesis</keyword>
<dbReference type="PANTHER" id="PTHR12269">
    <property type="entry name" value="EUKARYOTIC TRANSLATION INITIATION FACTOR 4E TRANSPORTER"/>
    <property type="match status" value="1"/>
</dbReference>
<dbReference type="Pfam" id="PF10477">
    <property type="entry name" value="EIF4E-T"/>
    <property type="match status" value="1"/>
</dbReference>
<dbReference type="GO" id="GO:0005634">
    <property type="term" value="C:nucleus"/>
    <property type="evidence" value="ECO:0007669"/>
    <property type="project" value="TreeGrafter"/>
</dbReference>
<feature type="region of interest" description="Disordered" evidence="3">
    <location>
        <begin position="196"/>
        <end position="218"/>
    </location>
</feature>
<dbReference type="GO" id="GO:0003729">
    <property type="term" value="F:mRNA binding"/>
    <property type="evidence" value="ECO:0007669"/>
    <property type="project" value="TreeGrafter"/>
</dbReference>
<dbReference type="GO" id="GO:0017148">
    <property type="term" value="P:negative regulation of translation"/>
    <property type="evidence" value="ECO:0007669"/>
    <property type="project" value="TreeGrafter"/>
</dbReference>
<dbReference type="InterPro" id="IPR018862">
    <property type="entry name" value="eIF4E-T"/>
</dbReference>
<comment type="subcellular location">
    <subcellularLocation>
        <location evidence="1">Cytoplasm</location>
    </subcellularLocation>
</comment>
<feature type="region of interest" description="Disordered" evidence="3">
    <location>
        <begin position="33"/>
        <end position="52"/>
    </location>
</feature>
<keyword evidence="5" id="KW-1185">Reference proteome</keyword>
<dbReference type="PANTHER" id="PTHR12269:SF1">
    <property type="entry name" value="EUKARYOTIC TRANSLATION INITIATION FACTOR 4E TRANSPORTER"/>
    <property type="match status" value="1"/>
</dbReference>
<evidence type="ECO:0000313" key="4">
    <source>
        <dbReference type="EMBL" id="PKU29790.1"/>
    </source>
</evidence>
<keyword evidence="2" id="KW-0963">Cytoplasm</keyword>
<keyword evidence="4" id="KW-0396">Initiation factor</keyword>
<dbReference type="EMBL" id="KZ516198">
    <property type="protein sequence ID" value="PKU29790.1"/>
    <property type="molecule type" value="Genomic_DNA"/>
</dbReference>
<protein>
    <submittedName>
        <fullName evidence="4">Eukaryotic translation initiation factor 4e transporter</fullName>
    </submittedName>
</protein>
<feature type="compositionally biased region" description="Basic and acidic residues" evidence="3">
    <location>
        <begin position="200"/>
        <end position="218"/>
    </location>
</feature>
<sequence>MMVSVLLVAVGLAVEELSLLREFGDSKRVFGERRRNDSYTEEEPEWFSAGPTSQSETIELTGFDDKILEEDHKGRKRTRRRTASLKEAHSGVVLSVEEVEAGLKGLKVDQEGKIATPFMAEQMEEALNVTGSRQIKKDGDMTAFNKLVSSMKASGTLPSQPKVNMSPLEIQQAALEGLALPHDLAIQAANFYQHGFGKPQMDKSRDGYRNRRVSDCKI</sequence>
<reference evidence="5" key="2">
    <citation type="submission" date="2017-12" db="EMBL/GenBank/DDBJ databases">
        <title>Genome sequence of the Bar-tailed Godwit (Limosa lapponica baueri).</title>
        <authorList>
            <person name="Lima N.C.B."/>
            <person name="Parody-Merino A.M."/>
            <person name="Battley P.F."/>
            <person name="Fidler A.E."/>
            <person name="Prosdocimi F."/>
        </authorList>
    </citation>
    <scope>NUCLEOTIDE SEQUENCE [LARGE SCALE GENOMIC DNA]</scope>
</reference>
<organism evidence="4 5">
    <name type="scientific">Limosa lapponica baueri</name>
    <dbReference type="NCBI Taxonomy" id="1758121"/>
    <lineage>
        <taxon>Eukaryota</taxon>
        <taxon>Metazoa</taxon>
        <taxon>Chordata</taxon>
        <taxon>Craniata</taxon>
        <taxon>Vertebrata</taxon>
        <taxon>Euteleostomi</taxon>
        <taxon>Archelosauria</taxon>
        <taxon>Archosauria</taxon>
        <taxon>Dinosauria</taxon>
        <taxon>Saurischia</taxon>
        <taxon>Theropoda</taxon>
        <taxon>Coelurosauria</taxon>
        <taxon>Aves</taxon>
        <taxon>Neognathae</taxon>
        <taxon>Neoaves</taxon>
        <taxon>Charadriiformes</taxon>
        <taxon>Scolopacidae</taxon>
        <taxon>Limosa</taxon>
    </lineage>
</organism>
<proteinExistence type="predicted"/>
<dbReference type="OrthoDB" id="8916892at2759"/>
<dbReference type="GO" id="GO:0003743">
    <property type="term" value="F:translation initiation factor activity"/>
    <property type="evidence" value="ECO:0007669"/>
    <property type="project" value="UniProtKB-KW"/>
</dbReference>
<evidence type="ECO:0000256" key="3">
    <source>
        <dbReference type="SAM" id="MobiDB-lite"/>
    </source>
</evidence>
<gene>
    <name evidence="4" type="ORF">llap_19906</name>
</gene>